<dbReference type="OrthoDB" id="202825at2759"/>
<accession>A0A9P7Z8K6</accession>
<proteinExistence type="predicted"/>
<dbReference type="EMBL" id="MU253777">
    <property type="protein sequence ID" value="KAG9247282.1"/>
    <property type="molecule type" value="Genomic_DNA"/>
</dbReference>
<feature type="compositionally biased region" description="Polar residues" evidence="2">
    <location>
        <begin position="1"/>
        <end position="10"/>
    </location>
</feature>
<feature type="coiled-coil region" evidence="1">
    <location>
        <begin position="84"/>
        <end position="118"/>
    </location>
</feature>
<evidence type="ECO:0000313" key="4">
    <source>
        <dbReference type="Proteomes" id="UP000887226"/>
    </source>
</evidence>
<dbReference type="Proteomes" id="UP000887226">
    <property type="component" value="Unassembled WGS sequence"/>
</dbReference>
<gene>
    <name evidence="3" type="ORF">BJ878DRAFT_205551</name>
</gene>
<comment type="caution">
    <text evidence="3">The sequence shown here is derived from an EMBL/GenBank/DDBJ whole genome shotgun (WGS) entry which is preliminary data.</text>
</comment>
<feature type="compositionally biased region" description="Low complexity" evidence="2">
    <location>
        <begin position="11"/>
        <end position="34"/>
    </location>
</feature>
<keyword evidence="1" id="KW-0175">Coiled coil</keyword>
<evidence type="ECO:0000256" key="2">
    <source>
        <dbReference type="SAM" id="MobiDB-lite"/>
    </source>
</evidence>
<organism evidence="3 4">
    <name type="scientific">Calycina marina</name>
    <dbReference type="NCBI Taxonomy" id="1763456"/>
    <lineage>
        <taxon>Eukaryota</taxon>
        <taxon>Fungi</taxon>
        <taxon>Dikarya</taxon>
        <taxon>Ascomycota</taxon>
        <taxon>Pezizomycotina</taxon>
        <taxon>Leotiomycetes</taxon>
        <taxon>Helotiales</taxon>
        <taxon>Pezizellaceae</taxon>
        <taxon>Calycina</taxon>
    </lineage>
</organism>
<evidence type="ECO:0000256" key="1">
    <source>
        <dbReference type="SAM" id="Coils"/>
    </source>
</evidence>
<sequence>MSSTASGSPRTTASMQQKSTTQKQTKSPQKLSSQFNKSQLSLALAIQNTIPAGMPVKDYHAQLGKFQRAGKPSAEQDHRHIDTSEFWKSQCHQLYQEKKDLERKLQVLEEKQRQQETGAAAQDYEITPVVPRKRPWASVETCVERQEKDVSASDQDIIYTLSSHIIKVTRQNLSLKLCTTACNIQADIERLSSICIQSTLLLEAAVNECCAPFWSLKCSSDVRILSLIEQLMRQMIHCFEACFNGLNEVCRTILGRKYKVNIVHHMVRFFGHALDCLHDLCTVQEEHQSRWVKRRRGIGYSHASGSMMESPELGDPISKGSEEYAINNHLSSALASMTYMPWAPSQPGHRDLLEGMMYYIIEHSGRLLSVTVFREHVAMSDLPGNITKNDSRPEIPTARLENQYMIKILASAVGTSCARKELVAHVLGDERPRVSIYTNLWKASERTSEILTKARMKIQNSLLRSTVGGEIMDSLRLPPPMAPEVDVINLLGEQERPEKYGAEWLLDSMWALVGWDIASI</sequence>
<evidence type="ECO:0000313" key="3">
    <source>
        <dbReference type="EMBL" id="KAG9247282.1"/>
    </source>
</evidence>
<reference evidence="3" key="1">
    <citation type="journal article" date="2021" name="IMA Fungus">
        <title>Genomic characterization of three marine fungi, including Emericellopsis atlantica sp. nov. with signatures of a generalist lifestyle and marine biomass degradation.</title>
        <authorList>
            <person name="Hagestad O.C."/>
            <person name="Hou L."/>
            <person name="Andersen J.H."/>
            <person name="Hansen E.H."/>
            <person name="Altermark B."/>
            <person name="Li C."/>
            <person name="Kuhnert E."/>
            <person name="Cox R.J."/>
            <person name="Crous P.W."/>
            <person name="Spatafora J.W."/>
            <person name="Lail K."/>
            <person name="Amirebrahimi M."/>
            <person name="Lipzen A."/>
            <person name="Pangilinan J."/>
            <person name="Andreopoulos W."/>
            <person name="Hayes R.D."/>
            <person name="Ng V."/>
            <person name="Grigoriev I.V."/>
            <person name="Jackson S.A."/>
            <person name="Sutton T.D.S."/>
            <person name="Dobson A.D.W."/>
            <person name="Rama T."/>
        </authorList>
    </citation>
    <scope>NUCLEOTIDE SEQUENCE</scope>
    <source>
        <strain evidence="3">TRa3180A</strain>
    </source>
</reference>
<name>A0A9P7Z8K6_9HELO</name>
<dbReference type="AlphaFoldDB" id="A0A9P7Z8K6"/>
<feature type="region of interest" description="Disordered" evidence="2">
    <location>
        <begin position="1"/>
        <end position="34"/>
    </location>
</feature>
<keyword evidence="4" id="KW-1185">Reference proteome</keyword>
<protein>
    <submittedName>
        <fullName evidence="3">Uncharacterized protein</fullName>
    </submittedName>
</protein>